<reference evidence="1 2" key="1">
    <citation type="journal article" date="2009" name="Stand. Genomic Sci.">
        <title>Complete genome sequence of Capnocytophaga ochracea type strain (VPI 2845).</title>
        <authorList>
            <person name="Mavrommatis K."/>
            <person name="Gronow S."/>
            <person name="Saunders E."/>
            <person name="Land M."/>
            <person name="Lapidus A."/>
            <person name="Copeland A."/>
            <person name="Glavina Del Rio T."/>
            <person name="Nolan M."/>
            <person name="Lucas S."/>
            <person name="Chen F."/>
            <person name="Tice H."/>
            <person name="Cheng J.F."/>
            <person name="Bruce D."/>
            <person name="Goodwin L."/>
            <person name="Pitluck S."/>
            <person name="Pati A."/>
            <person name="Ivanova N."/>
            <person name="Chen A."/>
            <person name="Palaniappan K."/>
            <person name="Chain P."/>
            <person name="Hauser L."/>
            <person name="Chang Y.J."/>
            <person name="Jeffries C.D."/>
            <person name="Brettin T."/>
            <person name="Detter J.C."/>
            <person name="Han C."/>
            <person name="Bristow J."/>
            <person name="Goker M."/>
            <person name="Rohde M."/>
            <person name="Eisen J.A."/>
            <person name="Markowitz V."/>
            <person name="Kyrpides N.C."/>
            <person name="Klenk H.P."/>
            <person name="Hugenholtz P."/>
        </authorList>
    </citation>
    <scope>NUCLEOTIDE SEQUENCE [LARGE SCALE GENOMIC DNA]</scope>
    <source>
        <strain evidence="2">ATCC 27872 / DSM 7271 / JCM 12966 / VPI 2845</strain>
    </source>
</reference>
<protein>
    <submittedName>
        <fullName evidence="1">Uncharacterized protein</fullName>
    </submittedName>
</protein>
<dbReference type="HOGENOM" id="CLU_3372768_0_0_10"/>
<dbReference type="Proteomes" id="UP000006650">
    <property type="component" value="Chromosome"/>
</dbReference>
<organism evidence="1 2">
    <name type="scientific">Capnocytophaga ochracea (strain ATCC 27872 / DSM 7271 / CCUG 9716 / JCM 12966 / NCTC 12371 / SS31 / VPI 2845)</name>
    <name type="common">Bacteroides ochraceus</name>
    <dbReference type="NCBI Taxonomy" id="521097"/>
    <lineage>
        <taxon>Bacteria</taxon>
        <taxon>Pseudomonadati</taxon>
        <taxon>Bacteroidota</taxon>
        <taxon>Flavobacteriia</taxon>
        <taxon>Flavobacteriales</taxon>
        <taxon>Flavobacteriaceae</taxon>
        <taxon>Capnocytophaga</taxon>
    </lineage>
</organism>
<gene>
    <name evidence="1" type="ordered locus">Coch_1706</name>
</gene>
<evidence type="ECO:0000313" key="1">
    <source>
        <dbReference type="EMBL" id="ACU93251.1"/>
    </source>
</evidence>
<accession>C7M7Q7</accession>
<keyword evidence="2" id="KW-1185">Reference proteome</keyword>
<dbReference type="EMBL" id="CP001632">
    <property type="protein sequence ID" value="ACU93251.1"/>
    <property type="molecule type" value="Genomic_DNA"/>
</dbReference>
<proteinExistence type="predicted"/>
<dbReference type="AlphaFoldDB" id="C7M7Q7"/>
<name>C7M7Q7_CAPOD</name>
<evidence type="ECO:0000313" key="2">
    <source>
        <dbReference type="Proteomes" id="UP000006650"/>
    </source>
</evidence>
<dbReference type="KEGG" id="coc:Coch_1706"/>
<sequence length="34" mass="3911">MPQLPVQLTPNLLIKKIGTNFVKVEIRYMLPNSN</sequence>